<dbReference type="RefSeq" id="WP_129477844.1">
    <property type="nucleotide sequence ID" value="NZ_SDWS01000008.1"/>
</dbReference>
<dbReference type="EMBL" id="SDWS01000008">
    <property type="protein sequence ID" value="RYB89108.1"/>
    <property type="molecule type" value="Genomic_DNA"/>
</dbReference>
<dbReference type="Proteomes" id="UP000291838">
    <property type="component" value="Unassembled WGS sequence"/>
</dbReference>
<gene>
    <name evidence="1" type="ORF">EUA06_16595</name>
</gene>
<keyword evidence="2" id="KW-1185">Reference proteome</keyword>
<name>A0A4Q2RKZ5_9ACTN</name>
<comment type="caution">
    <text evidence="1">The sequence shown here is derived from an EMBL/GenBank/DDBJ whole genome shotgun (WGS) entry which is preliminary data.</text>
</comment>
<reference evidence="1 2" key="1">
    <citation type="submission" date="2019-01" db="EMBL/GenBank/DDBJ databases">
        <title>Novel species of Nocardioides.</title>
        <authorList>
            <person name="Liu Q."/>
            <person name="Xin Y.-H."/>
        </authorList>
    </citation>
    <scope>NUCLEOTIDE SEQUENCE [LARGE SCALE GENOMIC DNA]</scope>
    <source>
        <strain evidence="1 2">HLT3-15</strain>
    </source>
</reference>
<evidence type="ECO:0000313" key="1">
    <source>
        <dbReference type="EMBL" id="RYB89108.1"/>
    </source>
</evidence>
<protein>
    <submittedName>
        <fullName evidence="1">Uncharacterized protein</fullName>
    </submittedName>
</protein>
<evidence type="ECO:0000313" key="2">
    <source>
        <dbReference type="Proteomes" id="UP000291838"/>
    </source>
</evidence>
<dbReference type="AlphaFoldDB" id="A0A4Q2RKZ5"/>
<accession>A0A4Q2RKZ5</accession>
<proteinExistence type="predicted"/>
<sequence length="140" mass="14917">MSDTNERVVTHYLSPPAQLPSWEQAPEDLRAMLGSGRSLLLIGRNSSSSGRTGAEAAAADLHGAAQELRSQFRLDVTECLPSIDDLATALMNTAAHKSVDPDGLGFINRYVCFVLPNHQIVLSVSAGSALKLDHKGLLHG</sequence>
<organism evidence="1 2">
    <name type="scientific">Nocardioides glacieisoli</name>
    <dbReference type="NCBI Taxonomy" id="1168730"/>
    <lineage>
        <taxon>Bacteria</taxon>
        <taxon>Bacillati</taxon>
        <taxon>Actinomycetota</taxon>
        <taxon>Actinomycetes</taxon>
        <taxon>Propionibacteriales</taxon>
        <taxon>Nocardioidaceae</taxon>
        <taxon>Nocardioides</taxon>
    </lineage>
</organism>